<dbReference type="OrthoDB" id="5918900at2"/>
<reference evidence="2" key="1">
    <citation type="submission" date="2016-07" db="EMBL/GenBank/DDBJ databases">
        <title>Nontailed viruses are major unrecognized killers of bacteria in the ocean.</title>
        <authorList>
            <person name="Kauffman K."/>
            <person name="Hussain F."/>
            <person name="Yang J."/>
            <person name="Arevalo P."/>
            <person name="Brown J."/>
            <person name="Cutler M."/>
            <person name="Kelly L."/>
            <person name="Polz M.F."/>
        </authorList>
    </citation>
    <scope>NUCLEOTIDE SEQUENCE [LARGE SCALE GENOMIC DNA]</scope>
    <source>
        <strain evidence="2">10N.261.46.F8</strain>
    </source>
</reference>
<name>A0A2N7KP37_9VIBR</name>
<dbReference type="EMBL" id="MCZK01000002">
    <property type="protein sequence ID" value="PMM78467.1"/>
    <property type="molecule type" value="Genomic_DNA"/>
</dbReference>
<accession>A0A2N7KP37</accession>
<gene>
    <name evidence="1" type="ORF">BCT49_00220</name>
</gene>
<comment type="caution">
    <text evidence="1">The sequence shown here is derived from an EMBL/GenBank/DDBJ whole genome shotgun (WGS) entry which is preliminary data.</text>
</comment>
<protein>
    <submittedName>
        <fullName evidence="1">Uncharacterized protein</fullName>
    </submittedName>
</protein>
<organism evidence="1 2">
    <name type="scientific">Vibrio lentus</name>
    <dbReference type="NCBI Taxonomy" id="136468"/>
    <lineage>
        <taxon>Bacteria</taxon>
        <taxon>Pseudomonadati</taxon>
        <taxon>Pseudomonadota</taxon>
        <taxon>Gammaproteobacteria</taxon>
        <taxon>Vibrionales</taxon>
        <taxon>Vibrionaceae</taxon>
        <taxon>Vibrio</taxon>
    </lineage>
</organism>
<evidence type="ECO:0000313" key="1">
    <source>
        <dbReference type="EMBL" id="PMM78467.1"/>
    </source>
</evidence>
<dbReference type="AlphaFoldDB" id="A0A2N7KP37"/>
<sequence length="215" mass="25178">MNKLSIQKFALKLLQKFHIVEPDLISSSHFDYQIPLEKHLDEYRELLFEIEHQTQFFTKVAPHWSKNHALLHDDFLENLLKKRTKTSPVQQYRTRPKPPFIYTKVSAAFNSKSQTNHTSIMTHKNNSDVALNIPTLHPDSLLDLRVNAKLLTPPCAEITFQFNQIDWQSYNCEPNGILINDHYPANHQSQFGNSALVEYRSMEITNISRKENYEK</sequence>
<proteinExistence type="predicted"/>
<dbReference type="Proteomes" id="UP000235406">
    <property type="component" value="Unassembled WGS sequence"/>
</dbReference>
<evidence type="ECO:0000313" key="2">
    <source>
        <dbReference type="Proteomes" id="UP000235406"/>
    </source>
</evidence>
<dbReference type="RefSeq" id="WP_102433682.1">
    <property type="nucleotide sequence ID" value="NZ_CAWNVI010000002.1"/>
</dbReference>